<keyword evidence="2" id="KW-1133">Transmembrane helix</keyword>
<feature type="region of interest" description="Disordered" evidence="1">
    <location>
        <begin position="199"/>
        <end position="228"/>
    </location>
</feature>
<keyword evidence="4" id="KW-1185">Reference proteome</keyword>
<keyword evidence="2" id="KW-0812">Transmembrane</keyword>
<keyword evidence="2" id="KW-0472">Membrane</keyword>
<dbReference type="Gene3D" id="1.25.40.10">
    <property type="entry name" value="Tetratricopeptide repeat domain"/>
    <property type="match status" value="1"/>
</dbReference>
<evidence type="ECO:0008006" key="5">
    <source>
        <dbReference type="Google" id="ProtNLM"/>
    </source>
</evidence>
<accession>A0ABT5F1W9</accession>
<evidence type="ECO:0000313" key="4">
    <source>
        <dbReference type="Proteomes" id="UP001221411"/>
    </source>
</evidence>
<gene>
    <name evidence="3" type="ORF">POL67_42545</name>
</gene>
<dbReference type="RefSeq" id="WP_271926868.1">
    <property type="nucleotide sequence ID" value="NZ_JAQNDO010000001.1"/>
</dbReference>
<evidence type="ECO:0000256" key="2">
    <source>
        <dbReference type="SAM" id="Phobius"/>
    </source>
</evidence>
<sequence length="335" mass="35202">MHLLARSVSRKRAGLVVSALAFLATPGGGGIAAARAEGHAVTAEDRAAATRAFEEGERAYRAGDFSRAAERFEEAYRKAPHPAPLWNLARSWDKAGEIARAANGYARYLREAPQGAPDRDEAGKALAELATRLGRIEVFAPEAENVQVDDQRLEGTSVYVHPGTHVIEGRVRGIVVQRTEALEAGSVRSVALIAEGVASTPNESTKEPTRPAVNTTRPPAKPAPSPRAEKPWLVPALVASGAATVVSAGLVVWSGVDTLAALSDFDAAPTWDKLYDGRDKQFRTNVLIGVSLGLGAVTGALGSIWLVDRSGRDVKIGLVPPVLGGPALVEATGSF</sequence>
<evidence type="ECO:0000256" key="1">
    <source>
        <dbReference type="SAM" id="MobiDB-lite"/>
    </source>
</evidence>
<feature type="transmembrane region" description="Helical" evidence="2">
    <location>
        <begin position="286"/>
        <end position="307"/>
    </location>
</feature>
<reference evidence="3 4" key="1">
    <citation type="submission" date="2022-11" db="EMBL/GenBank/DDBJ databases">
        <title>Minimal conservation of predation-associated metabolite biosynthetic gene clusters underscores biosynthetic potential of Myxococcota including descriptions for ten novel species: Archangium lansinium sp. nov., Myxococcus landrumus sp. nov., Nannocystis bai.</title>
        <authorList>
            <person name="Ahearne A."/>
            <person name="Stevens C."/>
            <person name="Dowd S."/>
        </authorList>
    </citation>
    <scope>NUCLEOTIDE SEQUENCE [LARGE SCALE GENOMIC DNA]</scope>
    <source>
        <strain evidence="3 4">RJM3</strain>
    </source>
</reference>
<evidence type="ECO:0000313" key="3">
    <source>
        <dbReference type="EMBL" id="MDC0748084.1"/>
    </source>
</evidence>
<proteinExistence type="predicted"/>
<comment type="caution">
    <text evidence="3">The sequence shown here is derived from an EMBL/GenBank/DDBJ whole genome shotgun (WGS) entry which is preliminary data.</text>
</comment>
<organism evidence="3 4">
    <name type="scientific">Polyangium mundeleinium</name>
    <dbReference type="NCBI Taxonomy" id="2995306"/>
    <lineage>
        <taxon>Bacteria</taxon>
        <taxon>Pseudomonadati</taxon>
        <taxon>Myxococcota</taxon>
        <taxon>Polyangia</taxon>
        <taxon>Polyangiales</taxon>
        <taxon>Polyangiaceae</taxon>
        <taxon>Polyangium</taxon>
    </lineage>
</organism>
<name>A0ABT5F1W9_9BACT</name>
<dbReference type="InterPro" id="IPR011990">
    <property type="entry name" value="TPR-like_helical_dom_sf"/>
</dbReference>
<dbReference type="Proteomes" id="UP001221411">
    <property type="component" value="Unassembled WGS sequence"/>
</dbReference>
<dbReference type="EMBL" id="JAQNDO010000001">
    <property type="protein sequence ID" value="MDC0748084.1"/>
    <property type="molecule type" value="Genomic_DNA"/>
</dbReference>
<protein>
    <recommendedName>
        <fullName evidence="5">Tetratricopeptide repeat protein</fullName>
    </recommendedName>
</protein>
<dbReference type="SUPFAM" id="SSF48452">
    <property type="entry name" value="TPR-like"/>
    <property type="match status" value="1"/>
</dbReference>